<comment type="caution">
    <text evidence="1">The sequence shown here is derived from an EMBL/GenBank/DDBJ whole genome shotgun (WGS) entry which is preliminary data.</text>
</comment>
<accession>A0ACB9NX24</accession>
<name>A0ACB9NX24_9MYRT</name>
<proteinExistence type="predicted"/>
<dbReference type="EMBL" id="CM042886">
    <property type="protein sequence ID" value="KAI4341249.1"/>
    <property type="molecule type" value="Genomic_DNA"/>
</dbReference>
<evidence type="ECO:0000313" key="2">
    <source>
        <dbReference type="Proteomes" id="UP001057402"/>
    </source>
</evidence>
<sequence>MMKSLSSILQQGLKARRDLELLSVLRSEIAHELSSPPIEVRVVLWSPVILTRFRVVRVRIQDVLLKRKFISGEEIAVSAVLGAVDYMAPEGSFSRRLEMKVCVRKPGLSSVLQFNCKVPSHKAFSRPYFVWDAHYIQTPVDLSRSIYKGRKFRSLPRTLRRQLEHYLCDKGIERDLVEFLLSHLHRKEQQQYVQWLQTIENLVSDSQ</sequence>
<evidence type="ECO:0000313" key="1">
    <source>
        <dbReference type="EMBL" id="KAI4341249.1"/>
    </source>
</evidence>
<keyword evidence="2" id="KW-1185">Reference proteome</keyword>
<reference evidence="2" key="1">
    <citation type="journal article" date="2023" name="Front. Plant Sci.">
        <title>Chromosomal-level genome assembly of Melastoma candidum provides insights into trichome evolution.</title>
        <authorList>
            <person name="Zhong Y."/>
            <person name="Wu W."/>
            <person name="Sun C."/>
            <person name="Zou P."/>
            <person name="Liu Y."/>
            <person name="Dai S."/>
            <person name="Zhou R."/>
        </authorList>
    </citation>
    <scope>NUCLEOTIDE SEQUENCE [LARGE SCALE GENOMIC DNA]</scope>
</reference>
<gene>
    <name evidence="1" type="ORF">MLD38_025994</name>
</gene>
<dbReference type="Proteomes" id="UP001057402">
    <property type="component" value="Chromosome 7"/>
</dbReference>
<protein>
    <submittedName>
        <fullName evidence="1">Uncharacterized protein</fullName>
    </submittedName>
</protein>
<organism evidence="1 2">
    <name type="scientific">Melastoma candidum</name>
    <dbReference type="NCBI Taxonomy" id="119954"/>
    <lineage>
        <taxon>Eukaryota</taxon>
        <taxon>Viridiplantae</taxon>
        <taxon>Streptophyta</taxon>
        <taxon>Embryophyta</taxon>
        <taxon>Tracheophyta</taxon>
        <taxon>Spermatophyta</taxon>
        <taxon>Magnoliopsida</taxon>
        <taxon>eudicotyledons</taxon>
        <taxon>Gunneridae</taxon>
        <taxon>Pentapetalae</taxon>
        <taxon>rosids</taxon>
        <taxon>malvids</taxon>
        <taxon>Myrtales</taxon>
        <taxon>Melastomataceae</taxon>
        <taxon>Melastomatoideae</taxon>
        <taxon>Melastomateae</taxon>
        <taxon>Melastoma</taxon>
    </lineage>
</organism>